<dbReference type="PIRSF" id="PIRSF037208">
    <property type="entry name" value="ATE_pro_prd"/>
    <property type="match status" value="1"/>
</dbReference>
<accession>A0A1G6RYI3</accession>
<dbReference type="InterPro" id="IPR030700">
    <property type="entry name" value="N-end_Aminoacyl_Trfase"/>
</dbReference>
<dbReference type="PANTHER" id="PTHR21367:SF1">
    <property type="entry name" value="ARGINYL-TRNA--PROTEIN TRANSFERASE 1"/>
    <property type="match status" value="1"/>
</dbReference>
<dbReference type="Gene3D" id="3.40.630.30">
    <property type="match status" value="1"/>
</dbReference>
<dbReference type="Pfam" id="PF04376">
    <property type="entry name" value="ATE_N"/>
    <property type="match status" value="1"/>
</dbReference>
<reference evidence="7 8" key="1">
    <citation type="submission" date="2016-10" db="EMBL/GenBank/DDBJ databases">
        <authorList>
            <person name="de Groot N.N."/>
        </authorList>
    </citation>
    <scope>NUCLEOTIDE SEQUENCE [LARGE SCALE GENOMIC DNA]</scope>
    <source>
        <strain evidence="7 8">DSM 16957</strain>
    </source>
</reference>
<evidence type="ECO:0000313" key="7">
    <source>
        <dbReference type="EMBL" id="SDD09732.1"/>
    </source>
</evidence>
<evidence type="ECO:0000259" key="6">
    <source>
        <dbReference type="Pfam" id="PF04377"/>
    </source>
</evidence>
<evidence type="ECO:0000256" key="4">
    <source>
        <dbReference type="HAMAP-Rule" id="MF_00689"/>
    </source>
</evidence>
<sequence>MTAAGSIRIYQTAEHACGYWPERRARDIVLDPDSRALPTVYPAALAQGFRRSGGHVYRPQCASCMACVPVRIDVAAFLPNRSQRRCLQRNVDLRLVDSPPERSDAVFALYQRYLRSRHPKGGMDEPRPEDFDGFLSAPWSPTRFLRFEGKDGRLLGIAVSDLLPNGLSAVYTFFEPDEPARSLGTWAILQQIEWARELGLPHVYLGFWLQGHPKMDYKRRFAGLEQLRHGDWEALPPEG</sequence>
<dbReference type="OrthoDB" id="9782022at2"/>
<comment type="function">
    <text evidence="4">Functions in the N-end rule pathway of protein degradation where it conjugates Leu from its aminoacyl-tRNA to the N-termini of proteins containing an N-terminal aspartate or glutamate.</text>
</comment>
<comment type="catalytic activity">
    <reaction evidence="4">
        <text>N-terminal L-aspartyl-[protein] + L-leucyl-tRNA(Leu) = N-terminal L-leucyl-L-aspartyl-[protein] + tRNA(Leu) + H(+)</text>
        <dbReference type="Rhea" id="RHEA:50420"/>
        <dbReference type="Rhea" id="RHEA-COMP:9613"/>
        <dbReference type="Rhea" id="RHEA-COMP:9622"/>
        <dbReference type="Rhea" id="RHEA-COMP:12669"/>
        <dbReference type="Rhea" id="RHEA-COMP:12674"/>
        <dbReference type="ChEBI" id="CHEBI:15378"/>
        <dbReference type="ChEBI" id="CHEBI:64720"/>
        <dbReference type="ChEBI" id="CHEBI:78442"/>
        <dbReference type="ChEBI" id="CHEBI:78494"/>
        <dbReference type="ChEBI" id="CHEBI:133042"/>
        <dbReference type="EC" id="2.3.2.29"/>
    </reaction>
</comment>
<comment type="subcellular location">
    <subcellularLocation>
        <location evidence="4">Cytoplasm</location>
    </subcellularLocation>
</comment>
<comment type="catalytic activity">
    <reaction evidence="4">
        <text>N-terminal L-glutamyl-[protein] + L-leucyl-tRNA(Leu) = N-terminal L-leucyl-L-glutamyl-[protein] + tRNA(Leu) + H(+)</text>
        <dbReference type="Rhea" id="RHEA:50412"/>
        <dbReference type="Rhea" id="RHEA-COMP:9613"/>
        <dbReference type="Rhea" id="RHEA-COMP:9622"/>
        <dbReference type="Rhea" id="RHEA-COMP:12664"/>
        <dbReference type="Rhea" id="RHEA-COMP:12668"/>
        <dbReference type="ChEBI" id="CHEBI:15378"/>
        <dbReference type="ChEBI" id="CHEBI:64721"/>
        <dbReference type="ChEBI" id="CHEBI:78442"/>
        <dbReference type="ChEBI" id="CHEBI:78494"/>
        <dbReference type="ChEBI" id="CHEBI:133041"/>
        <dbReference type="EC" id="2.3.2.29"/>
    </reaction>
</comment>
<protein>
    <recommendedName>
        <fullName evidence="4">Aspartate/glutamate leucyltransferase</fullName>
        <ecNumber evidence="4">2.3.2.29</ecNumber>
    </recommendedName>
</protein>
<dbReference type="Pfam" id="PF04377">
    <property type="entry name" value="ATE_C"/>
    <property type="match status" value="1"/>
</dbReference>
<dbReference type="SUPFAM" id="SSF55729">
    <property type="entry name" value="Acyl-CoA N-acyltransferases (Nat)"/>
    <property type="match status" value="1"/>
</dbReference>
<evidence type="ECO:0000256" key="2">
    <source>
        <dbReference type="ARBA" id="ARBA00022679"/>
    </source>
</evidence>
<dbReference type="NCBIfam" id="NF002342">
    <property type="entry name" value="PRK01305.1-3"/>
    <property type="match status" value="1"/>
</dbReference>
<dbReference type="InterPro" id="IPR016181">
    <property type="entry name" value="Acyl_CoA_acyltransferase"/>
</dbReference>
<dbReference type="PANTHER" id="PTHR21367">
    <property type="entry name" value="ARGININE-TRNA-PROTEIN TRANSFERASE 1"/>
    <property type="match status" value="1"/>
</dbReference>
<dbReference type="RefSeq" id="WP_091237738.1">
    <property type="nucleotide sequence ID" value="NZ_FNAG01000001.1"/>
</dbReference>
<evidence type="ECO:0000259" key="5">
    <source>
        <dbReference type="Pfam" id="PF04376"/>
    </source>
</evidence>
<dbReference type="AlphaFoldDB" id="A0A1G6RYI3"/>
<dbReference type="Proteomes" id="UP000199603">
    <property type="component" value="Unassembled WGS sequence"/>
</dbReference>
<dbReference type="NCBIfam" id="NF002346">
    <property type="entry name" value="PRK01305.2-3"/>
    <property type="match status" value="1"/>
</dbReference>
<organism evidence="7 8">
    <name type="scientific">Aquimonas voraii</name>
    <dbReference type="NCBI Taxonomy" id="265719"/>
    <lineage>
        <taxon>Bacteria</taxon>
        <taxon>Pseudomonadati</taxon>
        <taxon>Pseudomonadota</taxon>
        <taxon>Gammaproteobacteria</taxon>
        <taxon>Lysobacterales</taxon>
        <taxon>Lysobacteraceae</taxon>
        <taxon>Aquimonas</taxon>
    </lineage>
</organism>
<keyword evidence="3 4" id="KW-0012">Acyltransferase</keyword>
<dbReference type="EMBL" id="FNAG01000001">
    <property type="protein sequence ID" value="SDD09732.1"/>
    <property type="molecule type" value="Genomic_DNA"/>
</dbReference>
<dbReference type="STRING" id="265719.SAMN04488509_101187"/>
<comment type="similarity">
    <text evidence="4">Belongs to the R-transferase family. Bpt subfamily.</text>
</comment>
<dbReference type="NCBIfam" id="NF002341">
    <property type="entry name" value="PRK01305.1-1"/>
    <property type="match status" value="1"/>
</dbReference>
<dbReference type="GO" id="GO:0008914">
    <property type="term" value="F:leucyl-tRNA--protein transferase activity"/>
    <property type="evidence" value="ECO:0007669"/>
    <property type="project" value="UniProtKB-UniRule"/>
</dbReference>
<proteinExistence type="inferred from homology"/>
<dbReference type="HAMAP" id="MF_00689">
    <property type="entry name" value="Bpt"/>
    <property type="match status" value="1"/>
</dbReference>
<keyword evidence="1 4" id="KW-0963">Cytoplasm</keyword>
<dbReference type="GO" id="GO:0071596">
    <property type="term" value="P:ubiquitin-dependent protein catabolic process via the N-end rule pathway"/>
    <property type="evidence" value="ECO:0007669"/>
    <property type="project" value="InterPro"/>
</dbReference>
<dbReference type="InterPro" id="IPR007471">
    <property type="entry name" value="N-end_Aminoacyl_Trfase_N"/>
</dbReference>
<gene>
    <name evidence="4" type="primary">bpt</name>
    <name evidence="7" type="ORF">SAMN04488509_101187</name>
</gene>
<dbReference type="GO" id="GO:0004057">
    <property type="term" value="F:arginyl-tRNA--protein transferase activity"/>
    <property type="evidence" value="ECO:0007669"/>
    <property type="project" value="InterPro"/>
</dbReference>
<feature type="domain" description="N-end aminoacyl transferase N-terminal" evidence="5">
    <location>
        <begin position="15"/>
        <end position="85"/>
    </location>
</feature>
<name>A0A1G6RYI3_9GAMM</name>
<evidence type="ECO:0000256" key="3">
    <source>
        <dbReference type="ARBA" id="ARBA00023315"/>
    </source>
</evidence>
<evidence type="ECO:0000256" key="1">
    <source>
        <dbReference type="ARBA" id="ARBA00022490"/>
    </source>
</evidence>
<evidence type="ECO:0000313" key="8">
    <source>
        <dbReference type="Proteomes" id="UP000199603"/>
    </source>
</evidence>
<dbReference type="InterPro" id="IPR007472">
    <property type="entry name" value="N-end_Aminoacyl_Trfase_C"/>
</dbReference>
<dbReference type="InterPro" id="IPR017138">
    <property type="entry name" value="Asp_Glu_LeuTrfase"/>
</dbReference>
<keyword evidence="2 4" id="KW-0808">Transferase</keyword>
<feature type="domain" description="N-end rule aminoacyl transferase C-terminal" evidence="6">
    <location>
        <begin position="107"/>
        <end position="227"/>
    </location>
</feature>
<dbReference type="EC" id="2.3.2.29" evidence="4"/>
<keyword evidence="8" id="KW-1185">Reference proteome</keyword>
<dbReference type="GO" id="GO:0005737">
    <property type="term" value="C:cytoplasm"/>
    <property type="evidence" value="ECO:0007669"/>
    <property type="project" value="UniProtKB-SubCell"/>
</dbReference>